<sequence length="145" mass="16041">MIESSVYTFLLDRRLHYVIQQSSVYARKELKEAANRIFGPLGVKSNGDSEIADLMAAGSLLPVSDGSLEMWTSADAEKFITKTVVNRAINAAIKSQKVYISCTQGLLYFKDKDSKGIEVKECKLDSSGPQNMKACIGEVACYLYR</sequence>
<protein>
    <submittedName>
        <fullName evidence="1">Uncharacterized protein</fullName>
    </submittedName>
</protein>
<dbReference type="AlphaFoldDB" id="A0A2T7A6H8"/>
<dbReference type="Proteomes" id="UP000244722">
    <property type="component" value="Unassembled WGS sequence"/>
</dbReference>
<reference evidence="1 2" key="1">
    <citation type="submission" date="2017-04" db="EMBL/GenBank/DDBJ databases">
        <title>Draft genome sequence of Tuber borchii Vittad., a whitish edible truffle.</title>
        <authorList>
            <consortium name="DOE Joint Genome Institute"/>
            <person name="Murat C."/>
            <person name="Kuo A."/>
            <person name="Barry K.W."/>
            <person name="Clum A."/>
            <person name="Dockter R.B."/>
            <person name="Fauchery L."/>
            <person name="Iotti M."/>
            <person name="Kohler A."/>
            <person name="Labutti K."/>
            <person name="Lindquist E.A."/>
            <person name="Lipzen A."/>
            <person name="Ohm R.A."/>
            <person name="Wang M."/>
            <person name="Grigoriev I.V."/>
            <person name="Zambonelli A."/>
            <person name="Martin F.M."/>
        </authorList>
    </citation>
    <scope>NUCLEOTIDE SEQUENCE [LARGE SCALE GENOMIC DNA]</scope>
    <source>
        <strain evidence="1 2">Tbo3840</strain>
    </source>
</reference>
<dbReference type="EMBL" id="NESQ01000015">
    <property type="protein sequence ID" value="PUU83343.1"/>
    <property type="molecule type" value="Genomic_DNA"/>
</dbReference>
<gene>
    <name evidence="1" type="ORF">B9Z19DRAFT_1119571</name>
</gene>
<comment type="caution">
    <text evidence="1">The sequence shown here is derived from an EMBL/GenBank/DDBJ whole genome shotgun (WGS) entry which is preliminary data.</text>
</comment>
<evidence type="ECO:0000313" key="2">
    <source>
        <dbReference type="Proteomes" id="UP000244722"/>
    </source>
</evidence>
<evidence type="ECO:0000313" key="1">
    <source>
        <dbReference type="EMBL" id="PUU83343.1"/>
    </source>
</evidence>
<dbReference type="OrthoDB" id="5283536at2759"/>
<keyword evidence="2" id="KW-1185">Reference proteome</keyword>
<name>A0A2T7A6H8_TUBBO</name>
<proteinExistence type="predicted"/>
<accession>A0A2T7A6H8</accession>
<organism evidence="1 2">
    <name type="scientific">Tuber borchii</name>
    <name type="common">White truffle</name>
    <dbReference type="NCBI Taxonomy" id="42251"/>
    <lineage>
        <taxon>Eukaryota</taxon>
        <taxon>Fungi</taxon>
        <taxon>Dikarya</taxon>
        <taxon>Ascomycota</taxon>
        <taxon>Pezizomycotina</taxon>
        <taxon>Pezizomycetes</taxon>
        <taxon>Pezizales</taxon>
        <taxon>Tuberaceae</taxon>
        <taxon>Tuber</taxon>
    </lineage>
</organism>